<reference evidence="4" key="1">
    <citation type="journal article" date="2019" name="Int. J. Syst. Evol. Microbiol.">
        <title>The Global Catalogue of Microorganisms (GCM) 10K type strain sequencing project: providing services to taxonomists for standard genome sequencing and annotation.</title>
        <authorList>
            <consortium name="The Broad Institute Genomics Platform"/>
            <consortium name="The Broad Institute Genome Sequencing Center for Infectious Disease"/>
            <person name="Wu L."/>
            <person name="Ma J."/>
        </authorList>
    </citation>
    <scope>NUCLEOTIDE SEQUENCE [LARGE SCALE GENOMIC DNA]</scope>
    <source>
        <strain evidence="4">NBRC 102407</strain>
    </source>
</reference>
<dbReference type="Proteomes" id="UP001157167">
    <property type="component" value="Unassembled WGS sequence"/>
</dbReference>
<evidence type="ECO:0000313" key="3">
    <source>
        <dbReference type="EMBL" id="GLT24032.1"/>
    </source>
</evidence>
<feature type="coiled-coil region" evidence="1">
    <location>
        <begin position="763"/>
        <end position="832"/>
    </location>
</feature>
<keyword evidence="1" id="KW-0175">Coiled coil</keyword>
<dbReference type="Pfam" id="PF20155">
    <property type="entry name" value="TMP_3"/>
    <property type="match status" value="1"/>
</dbReference>
<dbReference type="InterPro" id="IPR013491">
    <property type="entry name" value="Tape_meas_N"/>
</dbReference>
<protein>
    <recommendedName>
        <fullName evidence="2">Tape measure protein N-terminal domain-containing protein</fullName>
    </recommendedName>
</protein>
<dbReference type="NCBIfam" id="TIGR02675">
    <property type="entry name" value="tape_meas_nterm"/>
    <property type="match status" value="1"/>
</dbReference>
<dbReference type="EMBL" id="BSPX01000070">
    <property type="protein sequence ID" value="GLT24032.1"/>
    <property type="molecule type" value="Genomic_DNA"/>
</dbReference>
<comment type="caution">
    <text evidence="3">The sequence shown here is derived from an EMBL/GenBank/DDBJ whole genome shotgun (WGS) entry which is preliminary data.</text>
</comment>
<evidence type="ECO:0000313" key="4">
    <source>
        <dbReference type="Proteomes" id="UP001157167"/>
    </source>
</evidence>
<evidence type="ECO:0000256" key="1">
    <source>
        <dbReference type="SAM" id="Coils"/>
    </source>
</evidence>
<name>A0ABQ6FFK8_9RHOO</name>
<sequence>MRTAASAAGINTKDLAGEQDRLSTALKNASSALAAHKAALEESAAESEKKIAAEREAAAEEDRLARIVEASKARQRLAAQELLEYEKKAYAEAQAASKAAAAQKQREAAEIEAFAARRRNALSDAFAATGIRSSAQIQAEILKIQQGFVTLGASAKVSGEDFDRAFAEGQKRIAALRAEMAGVTDPLTESVGRSKSAIGSLVSSVKPIAASIAAAFGIQEVARMAADFDSLNRSMRAITGSGSKAAAEIGYITEASQRLGLDLQSTAKTYTSWLASVKGTALEGERGRAVFEAVSGSMSKLGKSSADTESAMLALGQMVSKGTISMEELRGQLAERLPGAMKAAADGAGVTVQQLTKMVETGSVLAEDLLPGMAEQLTKLYGTGQQAEGFVAGWNSLKSAAEETVGRIAQSDVVVKAVGLTFGAVKEVLLVMGTGLLTVAEGFGLIAKTAGTAAAAMNTGEWSKAKDEIVSMANESAARISELASKTATAGAVQQAFGSAVKQGGDAAAAASPKYLLITSAYTEVATAATKFTAQQEKAAAAREAEGKAALELAAAFGTEAQQREVSAKAAQKNAESLAKVAAARDAEAKVATSQLAAVQAEADAQVSAGQKLTDAKQDEINKIRESAKLKDEESAKAAAAAESARVHAEATRVSAQAYGDQSKQVYALRDAWQAAETEYQRLTVLNANGADVSKELRKADEERTKALALYRDALADATAAAERHVQAEHRAAGLQQSALQNDLYRANTILEIARQRGNEKDIAEAQIAVWRIELQINEAQAEAARKEAEAMALVAKAKRAELEASGSLTEAKKAELAVMDASVKAKQLEAEKYDLVADRMKALSYETKELKSTFGELSDAANDAATAADKVAGSYQVAASAIQSAASARNAFATSGSGDVISMAVPTPQGVTDRLKGLGVSESAAKAAAPQFFDAYGNVQNTYGRTLDDAVQALADKLTGRIPQASTMNVIRLDLRTNTRSVSAQVVGQSSAEAVVSVLSELASRS</sequence>
<feature type="coiled-coil region" evidence="1">
    <location>
        <begin position="26"/>
        <end position="119"/>
    </location>
</feature>
<accession>A0ABQ6FFK8</accession>
<gene>
    <name evidence="3" type="ORF">GCM10007933_35030</name>
</gene>
<keyword evidence="4" id="KW-1185">Reference proteome</keyword>
<evidence type="ECO:0000259" key="2">
    <source>
        <dbReference type="Pfam" id="PF20155"/>
    </source>
</evidence>
<proteinExistence type="predicted"/>
<feature type="domain" description="Tape measure protein N-terminal" evidence="2">
    <location>
        <begin position="220"/>
        <end position="409"/>
    </location>
</feature>
<organism evidence="3 4">
    <name type="scientific">Zoogloea oryzae</name>
    <dbReference type="NCBI Taxonomy" id="310767"/>
    <lineage>
        <taxon>Bacteria</taxon>
        <taxon>Pseudomonadati</taxon>
        <taxon>Pseudomonadota</taxon>
        <taxon>Betaproteobacteria</taxon>
        <taxon>Rhodocyclales</taxon>
        <taxon>Zoogloeaceae</taxon>
        <taxon>Zoogloea</taxon>
    </lineage>
</organism>